<evidence type="ECO:0000256" key="1">
    <source>
        <dbReference type="ARBA" id="ARBA00022737"/>
    </source>
</evidence>
<dbReference type="EMBL" id="BRXZ01004134">
    <property type="protein sequence ID" value="GMH69106.1"/>
    <property type="molecule type" value="Genomic_DNA"/>
</dbReference>
<dbReference type="Gene3D" id="3.40.50.300">
    <property type="entry name" value="P-loop containing nucleotide triphosphate hydrolases"/>
    <property type="match status" value="1"/>
</dbReference>
<proteinExistence type="predicted"/>
<organism evidence="4 5">
    <name type="scientific">Triparma retinervis</name>
    <dbReference type="NCBI Taxonomy" id="2557542"/>
    <lineage>
        <taxon>Eukaryota</taxon>
        <taxon>Sar</taxon>
        <taxon>Stramenopiles</taxon>
        <taxon>Ochrophyta</taxon>
        <taxon>Bolidophyceae</taxon>
        <taxon>Parmales</taxon>
        <taxon>Triparmaceae</taxon>
        <taxon>Triparma</taxon>
    </lineage>
</organism>
<dbReference type="OrthoDB" id="2110130at2759"/>
<feature type="non-terminal residue" evidence="4">
    <location>
        <position position="1"/>
    </location>
</feature>
<dbReference type="Pfam" id="PF00005">
    <property type="entry name" value="ABC_tran"/>
    <property type="match status" value="1"/>
</dbReference>
<dbReference type="GO" id="GO:0016887">
    <property type="term" value="F:ATP hydrolysis activity"/>
    <property type="evidence" value="ECO:0007669"/>
    <property type="project" value="InterPro"/>
</dbReference>
<feature type="compositionally biased region" description="Basic and acidic residues" evidence="2">
    <location>
        <begin position="132"/>
        <end position="157"/>
    </location>
</feature>
<sequence length="348" mass="38298">GKKEKKEKKKKKSKLEEKLAAAAALAASSASDAVDPSPPAEETEEERKARKAARKAMKENETEEERKIRKKREKAEKKAREKAEAVEAEQAEGAEGAEGEEQGGDAEEEEKEEYYGAPDEAVWSDKSAAILEAERRAKDGEDKVPTHGKDGKKLSNKERKKLMKARDAADREAEYLKAEMAKSAAGGQFACSQSAINKNDPQWSNSLDVIIPSFNISAAGKVLFQDASFSVVHGRRYGLVGPNGKGKSTLLKMVASGDLQLPPRVDFLYVEQEVVADDTRAVDAVLKADKKRWELLEEEKELTRRVDSGEEDDKISNRLAAVYEELNNIGADGAEAKARRILYGLGFD</sequence>
<gene>
    <name evidence="4" type="ORF">TrRE_jg3405</name>
</gene>
<feature type="non-terminal residue" evidence="4">
    <location>
        <position position="348"/>
    </location>
</feature>
<keyword evidence="5" id="KW-1185">Reference proteome</keyword>
<evidence type="ECO:0000259" key="3">
    <source>
        <dbReference type="Pfam" id="PF00005"/>
    </source>
</evidence>
<name>A0A9W7AEH3_9STRA</name>
<feature type="compositionally biased region" description="Acidic residues" evidence="2">
    <location>
        <begin position="86"/>
        <end position="112"/>
    </location>
</feature>
<dbReference type="SUPFAM" id="SSF52540">
    <property type="entry name" value="P-loop containing nucleoside triphosphate hydrolases"/>
    <property type="match status" value="2"/>
</dbReference>
<evidence type="ECO:0000256" key="2">
    <source>
        <dbReference type="SAM" id="MobiDB-lite"/>
    </source>
</evidence>
<comment type="caution">
    <text evidence="4">The sequence shown here is derived from an EMBL/GenBank/DDBJ whole genome shotgun (WGS) entry which is preliminary data.</text>
</comment>
<feature type="compositionally biased region" description="Low complexity" evidence="2">
    <location>
        <begin position="20"/>
        <end position="31"/>
    </location>
</feature>
<protein>
    <recommendedName>
        <fullName evidence="3">ABC transporter domain-containing protein</fullName>
    </recommendedName>
</protein>
<feature type="domain" description="ABC transporter" evidence="3">
    <location>
        <begin position="225"/>
        <end position="330"/>
    </location>
</feature>
<feature type="compositionally biased region" description="Basic and acidic residues" evidence="2">
    <location>
        <begin position="56"/>
        <end position="85"/>
    </location>
</feature>
<keyword evidence="1" id="KW-0677">Repeat</keyword>
<feature type="compositionally biased region" description="Basic residues" evidence="2">
    <location>
        <begin position="1"/>
        <end position="13"/>
    </location>
</feature>
<dbReference type="PANTHER" id="PTHR19211">
    <property type="entry name" value="ATP-BINDING TRANSPORT PROTEIN-RELATED"/>
    <property type="match status" value="1"/>
</dbReference>
<evidence type="ECO:0000313" key="5">
    <source>
        <dbReference type="Proteomes" id="UP001165082"/>
    </source>
</evidence>
<dbReference type="GO" id="GO:0005524">
    <property type="term" value="F:ATP binding"/>
    <property type="evidence" value="ECO:0007669"/>
    <property type="project" value="InterPro"/>
</dbReference>
<evidence type="ECO:0000313" key="4">
    <source>
        <dbReference type="EMBL" id="GMH69106.1"/>
    </source>
</evidence>
<reference evidence="4" key="1">
    <citation type="submission" date="2022-07" db="EMBL/GenBank/DDBJ databases">
        <title>Genome analysis of Parmales, a sister group of diatoms, reveals the evolutionary specialization of diatoms from phago-mixotrophs to photoautotrophs.</title>
        <authorList>
            <person name="Ban H."/>
            <person name="Sato S."/>
            <person name="Yoshikawa S."/>
            <person name="Kazumasa Y."/>
            <person name="Nakamura Y."/>
            <person name="Ichinomiya M."/>
            <person name="Saitoh K."/>
            <person name="Sato N."/>
            <person name="Blanc-Mathieu R."/>
            <person name="Endo H."/>
            <person name="Kuwata A."/>
            <person name="Ogata H."/>
        </authorList>
    </citation>
    <scope>NUCLEOTIDE SEQUENCE</scope>
</reference>
<dbReference type="InterPro" id="IPR050611">
    <property type="entry name" value="ABCF"/>
</dbReference>
<dbReference type="PANTHER" id="PTHR19211:SF14">
    <property type="entry name" value="ATP-BINDING CASSETTE SUB-FAMILY F MEMBER 1"/>
    <property type="match status" value="1"/>
</dbReference>
<feature type="region of interest" description="Disordered" evidence="2">
    <location>
        <begin position="1"/>
        <end position="160"/>
    </location>
</feature>
<dbReference type="Proteomes" id="UP001165082">
    <property type="component" value="Unassembled WGS sequence"/>
</dbReference>
<dbReference type="InterPro" id="IPR027417">
    <property type="entry name" value="P-loop_NTPase"/>
</dbReference>
<accession>A0A9W7AEH3</accession>
<dbReference type="InterPro" id="IPR003439">
    <property type="entry name" value="ABC_transporter-like_ATP-bd"/>
</dbReference>
<dbReference type="AlphaFoldDB" id="A0A9W7AEH3"/>